<evidence type="ECO:0000313" key="3">
    <source>
        <dbReference type="EMBL" id="MBD8504373.1"/>
    </source>
</evidence>
<accession>A0ABR9BDE1</accession>
<dbReference type="Gene3D" id="3.40.50.1400">
    <property type="match status" value="1"/>
</dbReference>
<keyword evidence="4" id="KW-1185">Reference proteome</keyword>
<reference evidence="4" key="1">
    <citation type="submission" date="2023-07" db="EMBL/GenBank/DDBJ databases">
        <title>Thauera sp. CAU 1555 isolated from sand of Yaerae Beach.</title>
        <authorList>
            <person name="Kim W."/>
        </authorList>
    </citation>
    <scope>NUCLEOTIDE SEQUENCE [LARGE SCALE GENOMIC DNA]</scope>
    <source>
        <strain evidence="4">CAU 1555</strain>
    </source>
</reference>
<gene>
    <name evidence="3" type="ORF">IFO67_15900</name>
</gene>
<dbReference type="SUPFAM" id="SSF53800">
    <property type="entry name" value="Chelatase"/>
    <property type="match status" value="1"/>
</dbReference>
<keyword evidence="2" id="KW-0456">Lyase</keyword>
<comment type="caution">
    <text evidence="3">The sequence shown here is derived from an EMBL/GenBank/DDBJ whole genome shotgun (WGS) entry which is preliminary data.</text>
</comment>
<dbReference type="CDD" id="cd03416">
    <property type="entry name" value="CbiX_SirB_N"/>
    <property type="match status" value="1"/>
</dbReference>
<evidence type="ECO:0000313" key="4">
    <source>
        <dbReference type="Proteomes" id="UP000603602"/>
    </source>
</evidence>
<dbReference type="Pfam" id="PF01903">
    <property type="entry name" value="CbiX"/>
    <property type="match status" value="1"/>
</dbReference>
<evidence type="ECO:0000256" key="1">
    <source>
        <dbReference type="ARBA" id="ARBA00022723"/>
    </source>
</evidence>
<sequence length="127" mass="13559">MKNDRAIILFGHGARDPEWAGPMRRVRERLLDSAPGVRVELAFMEFMNPTLDEAVDAAVADGARAVTVVPMFLAQGGHLKRDVPLLVDAARRRHAGTDFTLAPAIGEDEGVLAAMAAAALACAVRGR</sequence>
<name>A0ABR9BDE1_9RHOO</name>
<dbReference type="EMBL" id="JACYTO010000002">
    <property type="protein sequence ID" value="MBD8504373.1"/>
    <property type="molecule type" value="Genomic_DNA"/>
</dbReference>
<organism evidence="3 4">
    <name type="scientific">Thauera sedimentorum</name>
    <dbReference type="NCBI Taxonomy" id="2767595"/>
    <lineage>
        <taxon>Bacteria</taxon>
        <taxon>Pseudomonadati</taxon>
        <taxon>Pseudomonadota</taxon>
        <taxon>Betaproteobacteria</taxon>
        <taxon>Rhodocyclales</taxon>
        <taxon>Zoogloeaceae</taxon>
        <taxon>Thauera</taxon>
    </lineage>
</organism>
<dbReference type="PANTHER" id="PTHR33542">
    <property type="entry name" value="SIROHYDROCHLORIN FERROCHELATASE, CHLOROPLASTIC"/>
    <property type="match status" value="1"/>
</dbReference>
<dbReference type="PANTHER" id="PTHR33542:SF3">
    <property type="entry name" value="SIROHYDROCHLORIN FERROCHELATASE, CHLOROPLASTIC"/>
    <property type="match status" value="1"/>
</dbReference>
<dbReference type="Proteomes" id="UP000603602">
    <property type="component" value="Unassembled WGS sequence"/>
</dbReference>
<proteinExistence type="predicted"/>
<dbReference type="RefSeq" id="WP_187719116.1">
    <property type="nucleotide sequence ID" value="NZ_JACTAH010000002.1"/>
</dbReference>
<keyword evidence="1" id="KW-0479">Metal-binding</keyword>
<dbReference type="InterPro" id="IPR002762">
    <property type="entry name" value="CbiX-like"/>
</dbReference>
<evidence type="ECO:0000256" key="2">
    <source>
        <dbReference type="ARBA" id="ARBA00023239"/>
    </source>
</evidence>
<protein>
    <submittedName>
        <fullName evidence="3">CbiX/SirB N-terminal domain-containing protein</fullName>
    </submittedName>
</protein>
<dbReference type="InterPro" id="IPR050963">
    <property type="entry name" value="Sirohydro_Cobaltochel/CbiX"/>
</dbReference>